<sequence>MILKKISIFILIISLNLFANSSIETLNEKKIEKLIQKEEQLAIAYRKYLVVEAKKASKIEDLKEYLVDGFDFINPFGIKMNIDFEKGEIISFKPKNETILNSMILNYYSNKNRNHTLAPLDTKSNINIKLNNIESFILNNSSKVVKYDKNRELNKFKVKLNKEDEKNKKINNNLLNNTTLEYFGSDGKSKYSYSPLFGITFASGISFQDDNLQITKEVKDLKIPSEFMTLGVSVFDCVYGDVNKTECRTVKESIAIGPNNFVRVNPDKVNVGKTVIQFYRRAGGMLVNGDIYAWGNNGKAITGIEGKKNFTGKVKNGSEPVINAIMPLRAKLYKNVNDASSNENDKYYAQNYFNSPKRPKFIDFFISVYHGACGISTKGELYCNGTTGGSSSSWYNDLDGINRKGELLYRSNHFDGSTESKRLKKVFANNQIWHFLSEDGRVYRWGSPSSGFAGNGIFSNHFTNYSSIDNLSNISDITYILTIGFRRIGALDMNGDIYIWGAEGVSSSTCNRVLNGITYNFCSAQKVVSGNSNMNNIPKFVSLKGGVDAFIAQDVNGDFYKIKQGNNISDKIEIESIKEKIKSYNDSNPIRKYDPKKDNRIISADIAKTINDLNNPSSFSSGVVWVNEHNELKGDIFFNTNHKNDKIFNESIKKIKWVQVKVIQEENGICGIDVNHQMYCWGVQAYYRNSSGSTSWGNTYMIPVFNTNLYDLNKDFLVLEGASDYLTAISSGEWVDSVKGADYGTMHNDAFFMKYPTYIGGFNYEYEFK</sequence>
<dbReference type="InterPro" id="IPR009091">
    <property type="entry name" value="RCC1/BLIP-II"/>
</dbReference>
<dbReference type="RefSeq" id="WP_066174303.1">
    <property type="nucleotide sequence ID" value="NZ_LCSK01000008.1"/>
</dbReference>
<name>A0A5C2HHZ8_9BACT</name>
<dbReference type="Proteomes" id="UP000322644">
    <property type="component" value="Chromosome"/>
</dbReference>
<gene>
    <name evidence="1" type="ORF">APORC_0797</name>
</gene>
<dbReference type="AlphaFoldDB" id="A0A5C2HHZ8"/>
<organism evidence="1 2">
    <name type="scientific">Arcobacter porcinus</name>
    <dbReference type="NCBI Taxonomy" id="1935204"/>
    <lineage>
        <taxon>Bacteria</taxon>
        <taxon>Pseudomonadati</taxon>
        <taxon>Campylobacterota</taxon>
        <taxon>Epsilonproteobacteria</taxon>
        <taxon>Campylobacterales</taxon>
        <taxon>Arcobacteraceae</taxon>
        <taxon>Arcobacter</taxon>
    </lineage>
</organism>
<evidence type="ECO:0008006" key="3">
    <source>
        <dbReference type="Google" id="ProtNLM"/>
    </source>
</evidence>
<protein>
    <recommendedName>
        <fullName evidence="3">Regulator of chromosome condensation (RCC1) repeat protein</fullName>
    </recommendedName>
</protein>
<reference evidence="1 2" key="1">
    <citation type="submission" date="2019-09" db="EMBL/GenBank/DDBJ databases">
        <title>Complete genome sequencing of four Arcobacter species reveals a diverse suite of mobile elements.</title>
        <authorList>
            <person name="Miller W.G."/>
            <person name="Yee E."/>
            <person name="Bono J.L."/>
        </authorList>
    </citation>
    <scope>NUCLEOTIDE SEQUENCE [LARGE SCALE GENOMIC DNA]</scope>
    <source>
        <strain evidence="1 2">CCUG 56899</strain>
    </source>
</reference>
<reference evidence="1 2" key="2">
    <citation type="submission" date="2019-09" db="EMBL/GenBank/DDBJ databases">
        <title>Taxonomic note: a critical rebuttal of the proposed division of the genus Arcobacter into six genera, emended descriptions of Arcobacter anaerophilus and the genus Arcobacter, and an assessment of genus-level boundaries for Epsilonproteobacteria using in silico genomic comparator tools.</title>
        <authorList>
            <person name="On S.L.W."/>
            <person name="Miller W.G."/>
            <person name="Biggs P."/>
            <person name="Cornelius A."/>
            <person name="Vandamme P."/>
        </authorList>
    </citation>
    <scope>NUCLEOTIDE SEQUENCE [LARGE SCALE GENOMIC DNA]</scope>
    <source>
        <strain evidence="1 2">CCUG 56899</strain>
    </source>
</reference>
<dbReference type="KEGG" id="apoc:APORC_0797"/>
<evidence type="ECO:0000313" key="2">
    <source>
        <dbReference type="Proteomes" id="UP000322644"/>
    </source>
</evidence>
<dbReference type="Gene3D" id="2.130.10.30">
    <property type="entry name" value="Regulator of chromosome condensation 1/beta-lactamase-inhibitor protein II"/>
    <property type="match status" value="1"/>
</dbReference>
<dbReference type="EMBL" id="CP036246">
    <property type="protein sequence ID" value="QEP40410.1"/>
    <property type="molecule type" value="Genomic_DNA"/>
</dbReference>
<proteinExistence type="predicted"/>
<accession>A0A5C2HHZ8</accession>
<evidence type="ECO:0000313" key="1">
    <source>
        <dbReference type="EMBL" id="QEP40410.1"/>
    </source>
</evidence>
<dbReference type="SUPFAM" id="SSF50985">
    <property type="entry name" value="RCC1/BLIP-II"/>
    <property type="match status" value="1"/>
</dbReference>